<dbReference type="InterPro" id="IPR008271">
    <property type="entry name" value="Ser/Thr_kinase_AS"/>
</dbReference>
<dbReference type="EC" id="2.7.11.18" evidence="8"/>
<evidence type="ECO:0000313" key="8">
    <source>
        <dbReference type="EMBL" id="KGJ92690.1"/>
    </source>
</evidence>
<proteinExistence type="predicted"/>
<dbReference type="SMART" id="SM00220">
    <property type="entry name" value="S_TKc"/>
    <property type="match status" value="1"/>
</dbReference>
<evidence type="ECO:0000256" key="6">
    <source>
        <dbReference type="SAM" id="Phobius"/>
    </source>
</evidence>
<dbReference type="PANTHER" id="PTHR43289:SF34">
    <property type="entry name" value="SERINE_THREONINE-PROTEIN KINASE YBDM-RELATED"/>
    <property type="match status" value="1"/>
</dbReference>
<dbReference type="Pfam" id="PF13174">
    <property type="entry name" value="TPR_6"/>
    <property type="match status" value="2"/>
</dbReference>
<dbReference type="InterPro" id="IPR019734">
    <property type="entry name" value="TPR_rpt"/>
</dbReference>
<evidence type="ECO:0000256" key="2">
    <source>
        <dbReference type="ARBA" id="ARBA00022741"/>
    </source>
</evidence>
<evidence type="ECO:0000256" key="3">
    <source>
        <dbReference type="ARBA" id="ARBA00022777"/>
    </source>
</evidence>
<keyword evidence="1 8" id="KW-0808">Transferase</keyword>
<dbReference type="Gene3D" id="1.10.510.10">
    <property type="entry name" value="Transferase(Phosphotransferase) domain 1"/>
    <property type="match status" value="1"/>
</dbReference>
<dbReference type="RefSeq" id="WP_052056470.1">
    <property type="nucleotide sequence ID" value="NZ_JQED01000017.1"/>
</dbReference>
<keyword evidence="4" id="KW-0067">ATP-binding</keyword>
<dbReference type="SUPFAM" id="SSF56112">
    <property type="entry name" value="Protein kinase-like (PK-like)"/>
    <property type="match status" value="1"/>
</dbReference>
<keyword evidence="3 8" id="KW-0418">Kinase</keyword>
<dbReference type="AlphaFoldDB" id="A0A099KR62"/>
<evidence type="ECO:0000313" key="9">
    <source>
        <dbReference type="Proteomes" id="UP000029843"/>
    </source>
</evidence>
<dbReference type="Proteomes" id="UP000029843">
    <property type="component" value="Unassembled WGS sequence"/>
</dbReference>
<feature type="domain" description="Protein kinase" evidence="7">
    <location>
        <begin position="14"/>
        <end position="302"/>
    </location>
</feature>
<feature type="repeat" description="TPR" evidence="5">
    <location>
        <begin position="770"/>
        <end position="803"/>
    </location>
</feature>
<accession>A0A099KR62</accession>
<dbReference type="InterPro" id="IPR000719">
    <property type="entry name" value="Prot_kinase_dom"/>
</dbReference>
<dbReference type="PANTHER" id="PTHR43289">
    <property type="entry name" value="MITOGEN-ACTIVATED PROTEIN KINASE KINASE KINASE 20-RELATED"/>
    <property type="match status" value="1"/>
</dbReference>
<reference evidence="8 9" key="1">
    <citation type="submission" date="2014-08" db="EMBL/GenBank/DDBJ databases">
        <title>Genomic and Phenotypic Diversity of Colwellia psychrerythraea strains from Disparate Marine Basins.</title>
        <authorList>
            <person name="Techtmann S.M."/>
            <person name="Stelling S.C."/>
            <person name="Utturkar S.M."/>
            <person name="Alshibli N."/>
            <person name="Harris A."/>
            <person name="Brown S.D."/>
            <person name="Hazen T.C."/>
        </authorList>
    </citation>
    <scope>NUCLEOTIDE SEQUENCE [LARGE SCALE GENOMIC DNA]</scope>
    <source>
        <strain evidence="8 9">ND2E</strain>
    </source>
</reference>
<evidence type="ECO:0000259" key="7">
    <source>
        <dbReference type="PROSITE" id="PS50011"/>
    </source>
</evidence>
<gene>
    <name evidence="8" type="ORF">ND2E_2938</name>
</gene>
<dbReference type="InterPro" id="IPR011990">
    <property type="entry name" value="TPR-like_helical_dom_sf"/>
</dbReference>
<evidence type="ECO:0000256" key="5">
    <source>
        <dbReference type="PROSITE-ProRule" id="PRU00339"/>
    </source>
</evidence>
<dbReference type="OrthoDB" id="9801841at2"/>
<dbReference type="PROSITE" id="PS50005">
    <property type="entry name" value="TPR"/>
    <property type="match status" value="2"/>
</dbReference>
<organism evidence="8 9">
    <name type="scientific">Colwellia psychrerythraea</name>
    <name type="common">Vibrio psychroerythus</name>
    <dbReference type="NCBI Taxonomy" id="28229"/>
    <lineage>
        <taxon>Bacteria</taxon>
        <taxon>Pseudomonadati</taxon>
        <taxon>Pseudomonadota</taxon>
        <taxon>Gammaproteobacteria</taxon>
        <taxon>Alteromonadales</taxon>
        <taxon>Colwelliaceae</taxon>
        <taxon>Colwellia</taxon>
    </lineage>
</organism>
<feature type="repeat" description="TPR" evidence="5">
    <location>
        <begin position="840"/>
        <end position="873"/>
    </location>
</feature>
<keyword evidence="2" id="KW-0547">Nucleotide-binding</keyword>
<keyword evidence="6" id="KW-0472">Membrane</keyword>
<dbReference type="SMART" id="SM00028">
    <property type="entry name" value="TPR"/>
    <property type="match status" value="6"/>
</dbReference>
<keyword evidence="5" id="KW-0802">TPR repeat</keyword>
<keyword evidence="6" id="KW-0812">Transmembrane</keyword>
<dbReference type="Gene3D" id="3.30.200.20">
    <property type="entry name" value="Phosphorylase Kinase, domain 1"/>
    <property type="match status" value="1"/>
</dbReference>
<evidence type="ECO:0000256" key="4">
    <source>
        <dbReference type="ARBA" id="ARBA00022840"/>
    </source>
</evidence>
<dbReference type="Pfam" id="PF13432">
    <property type="entry name" value="TPR_16"/>
    <property type="match status" value="1"/>
</dbReference>
<evidence type="ECO:0000256" key="1">
    <source>
        <dbReference type="ARBA" id="ARBA00022679"/>
    </source>
</evidence>
<dbReference type="GO" id="GO:0005524">
    <property type="term" value="F:ATP binding"/>
    <property type="evidence" value="ECO:0007669"/>
    <property type="project" value="UniProtKB-KW"/>
</dbReference>
<name>A0A099KR62_COLPS</name>
<dbReference type="GO" id="GO:0004687">
    <property type="term" value="F:myosin light chain kinase activity"/>
    <property type="evidence" value="ECO:0007669"/>
    <property type="project" value="UniProtKB-EC"/>
</dbReference>
<dbReference type="Pfam" id="PF00069">
    <property type="entry name" value="Pkinase"/>
    <property type="match status" value="1"/>
</dbReference>
<keyword evidence="6" id="KW-1133">Transmembrane helix</keyword>
<comment type="caution">
    <text evidence="8">The sequence shown here is derived from an EMBL/GenBank/DDBJ whole genome shotgun (WGS) entry which is preliminary data.</text>
</comment>
<dbReference type="CDD" id="cd14014">
    <property type="entry name" value="STKc_PknB_like"/>
    <property type="match status" value="1"/>
</dbReference>
<dbReference type="PROSITE" id="PS00108">
    <property type="entry name" value="PROTEIN_KINASE_ST"/>
    <property type="match status" value="1"/>
</dbReference>
<sequence>MSDVSPLGTHLSHYKIIKLLNQGGMGQIYLAEDQRLHRTVAIKTIKPAFATTHSAPNNTASTDDYDANLIENALLEAQLLAKLNHANIVQIYDITQEDGQICLVMEYLGGKTLHHYQQEHVSSLSQKLAIISQISKGLTAAHAQGIVHCDLKPSNIIIDDHGSVKIIDFGIAKLTSGNSETANNSHSFGSQTAMSPEQLYQVLPVANANAKTIDDKTDNTIDFRSDLFSLGIIAFQLISGRHPFAGESATQTAQNILNAQCQQAQDIVPQLPRELINLLNKLLAHQPEGRPQSSQWVTQQFEQITKHLTQQEILAEDTQPITDALSTEFAAALTANELSTSVLSTNELAANQLATNQTTTDNVAITQHKNRRFIFAGVALLVSLLVGVGIYSETLFAPADLPARYIVVLPATITNSNAENPIADMQKDLVTATLDDAIRQNIINTKGLRLISRREVAGVSKNSTGETASLASIAAATGASDIITTQLSCNNVKCDVTLSRLTVSNNNKINKWTVLAQKKWPSQIENYYDIKEITQSYLAGIYPQYNEKHLTEQSVQQQDYLLFATLYNSVLLEGRSDDNTLEQLQNILTSSPYLYSAYALYRETAIDLYYKTNEIKYAELAKKVLSLAPPEYKYSIFQAIDEFWISLGLSDFPQANEQLNIAIQRGIDESKRLELQAALQMDSNDLSKAVANYQSALTLRPSTKNLYNLALSFYLLGDFTNAKKNLKILLNTIPQDYDAKQLLADIYLSEGELTLAIAMYEAIIKVNPQSNDIDRLGLAYALAGRYQDALQMAQLAVKTSPKHPTRISNLADIKLILGMTEQSTPLYQQVIQLSHKQQDLETLLIMAQAYVHLGQHKQAIKTLNQAKKLFPDTGQVAFIAALIYSQLGEQVSAVNQVEEALSAGFGLVWFNLPWFDPLCSNTDFQKILAKAGKIERCQLNFLSQN</sequence>
<dbReference type="InterPro" id="IPR011009">
    <property type="entry name" value="Kinase-like_dom_sf"/>
</dbReference>
<dbReference type="PATRIC" id="fig|28229.4.peg.1982"/>
<feature type="transmembrane region" description="Helical" evidence="6">
    <location>
        <begin position="373"/>
        <end position="392"/>
    </location>
</feature>
<dbReference type="Gene3D" id="1.25.40.10">
    <property type="entry name" value="Tetratricopeptide repeat domain"/>
    <property type="match status" value="2"/>
</dbReference>
<keyword evidence="8" id="KW-0723">Serine/threonine-protein kinase</keyword>
<protein>
    <submittedName>
        <fullName evidence="8">Serine/threonine protein kinase</fullName>
        <ecNumber evidence="8">2.7.11.18</ecNumber>
    </submittedName>
</protein>
<dbReference type="PROSITE" id="PS50011">
    <property type="entry name" value="PROTEIN_KINASE_DOM"/>
    <property type="match status" value="1"/>
</dbReference>
<dbReference type="EMBL" id="JQED01000017">
    <property type="protein sequence ID" value="KGJ92690.1"/>
    <property type="molecule type" value="Genomic_DNA"/>
</dbReference>
<dbReference type="SUPFAM" id="SSF48452">
    <property type="entry name" value="TPR-like"/>
    <property type="match status" value="1"/>
</dbReference>